<name>A0A9J7MLR5_BRAFL</name>
<dbReference type="InterPro" id="IPR017096">
    <property type="entry name" value="BTB-kelch_protein"/>
</dbReference>
<dbReference type="SMART" id="SM00225">
    <property type="entry name" value="BTB"/>
    <property type="match status" value="1"/>
</dbReference>
<dbReference type="PROSITE" id="PS50097">
    <property type="entry name" value="BTB"/>
    <property type="match status" value="1"/>
</dbReference>
<dbReference type="Pfam" id="PF01344">
    <property type="entry name" value="Kelch_1"/>
    <property type="match status" value="2"/>
</dbReference>
<dbReference type="InterPro" id="IPR015915">
    <property type="entry name" value="Kelch-typ_b-propeller"/>
</dbReference>
<dbReference type="OrthoDB" id="6482909at2759"/>
<dbReference type="Proteomes" id="UP000001554">
    <property type="component" value="Chromosome 4"/>
</dbReference>
<proteinExistence type="predicted"/>
<keyword evidence="1" id="KW-0880">Kelch repeat</keyword>
<dbReference type="GO" id="GO:0005737">
    <property type="term" value="C:cytoplasm"/>
    <property type="evidence" value="ECO:0000318"/>
    <property type="project" value="GO_Central"/>
</dbReference>
<evidence type="ECO:0000256" key="1">
    <source>
        <dbReference type="ARBA" id="ARBA00022441"/>
    </source>
</evidence>
<evidence type="ECO:0000259" key="3">
    <source>
        <dbReference type="PROSITE" id="PS50097"/>
    </source>
</evidence>
<dbReference type="GO" id="GO:0031463">
    <property type="term" value="C:Cul3-RING ubiquitin ligase complex"/>
    <property type="evidence" value="ECO:0000318"/>
    <property type="project" value="GO_Central"/>
</dbReference>
<dbReference type="SUPFAM" id="SSF117281">
    <property type="entry name" value="Kelch motif"/>
    <property type="match status" value="1"/>
</dbReference>
<dbReference type="GeneID" id="118413273"/>
<dbReference type="AlphaFoldDB" id="A0A9J7MLR5"/>
<dbReference type="KEGG" id="bfo:118413273"/>
<dbReference type="Pfam" id="PF00651">
    <property type="entry name" value="BTB"/>
    <property type="match status" value="1"/>
</dbReference>
<dbReference type="Gene3D" id="2.120.10.80">
    <property type="entry name" value="Kelch-type beta propeller"/>
    <property type="match status" value="1"/>
</dbReference>
<dbReference type="Pfam" id="PF07707">
    <property type="entry name" value="BACK"/>
    <property type="match status" value="1"/>
</dbReference>
<protein>
    <submittedName>
        <fullName evidence="5 6">Kelch-like protein 21</fullName>
    </submittedName>
</protein>
<dbReference type="PANTHER" id="PTHR24412">
    <property type="entry name" value="KELCH PROTEIN"/>
    <property type="match status" value="1"/>
</dbReference>
<evidence type="ECO:0000313" key="6">
    <source>
        <dbReference type="RefSeq" id="XP_035672422.1"/>
    </source>
</evidence>
<keyword evidence="4" id="KW-1185">Reference proteome</keyword>
<sequence length="573" mass="64674">MGDQTMTSQPPMVYNDFHHADKMLQGLTRLREQGRYYDVVICVGREEIPCHRVVLAAASSYFDGSISNDLGGSSTLRVELPWDIRIDIVKVLIDFAYTGQITITDNNARNLLYAASAFGFDSVRAACSEYLQQQLTTCNCISLHDLSEQYTCPELAQQAKSFILQHFASLCGGDSSEFLQVSKDRLVEYISSDEVNVTKEEIVYEAVIMWVKQELSARETSLQDLLRHVRLPFLNPRYLVSKVATEPIISRSAECMKLVQEARQYQVFDYDRFDMPSQRFRPRPSSRIQEVLVVVGSDYHTALTNVDCYNPMDESWTSLASLPETLRGDFPLTVLGNDIYVVGDPSGGTDTWRYNSQSDKWVQVAFMPRSHGPCRSSVLHGQIYAVGGNDGGPLADVDRYDPLTNFWEEIQPMPKALNDFVIAACGGKLFVFGCSSNWSEAETPELQQYDPDLEEWKVLRCPSMPHWDDVPQAVTMNGRIYFVQTTSNKVDVYAPPMNKFSQLAPMNNLHHEGSIVVWQDRLHAIGGTDGSDNFTEEVEAYDVNTDTWNIVANLSDPKRIPWCTSIFLRLSGN</sequence>
<gene>
    <name evidence="5 6" type="primary">LOC118413273</name>
</gene>
<dbReference type="InterPro" id="IPR006652">
    <property type="entry name" value="Kelch_1"/>
</dbReference>
<dbReference type="Gene3D" id="1.25.40.420">
    <property type="match status" value="1"/>
</dbReference>
<dbReference type="GO" id="GO:1990756">
    <property type="term" value="F:ubiquitin-like ligase-substrate adaptor activity"/>
    <property type="evidence" value="ECO:0000318"/>
    <property type="project" value="GO_Central"/>
</dbReference>
<feature type="domain" description="BTB" evidence="3">
    <location>
        <begin position="37"/>
        <end position="105"/>
    </location>
</feature>
<dbReference type="InterPro" id="IPR011333">
    <property type="entry name" value="SKP1/BTB/POZ_sf"/>
</dbReference>
<evidence type="ECO:0000313" key="5">
    <source>
        <dbReference type="RefSeq" id="XP_035672421.1"/>
    </source>
</evidence>
<accession>A0A9J7MLR5</accession>
<dbReference type="PANTHER" id="PTHR24412:SF498">
    <property type="entry name" value="KELCH-LIKE PROTEIN 26 ISOFORM X1"/>
    <property type="match status" value="1"/>
</dbReference>
<dbReference type="PIRSF" id="PIRSF037037">
    <property type="entry name" value="Kelch-like_protein_gigaxonin"/>
    <property type="match status" value="1"/>
</dbReference>
<evidence type="ECO:0000313" key="4">
    <source>
        <dbReference type="Proteomes" id="UP000001554"/>
    </source>
</evidence>
<dbReference type="InterPro" id="IPR011705">
    <property type="entry name" value="BACK"/>
</dbReference>
<evidence type="ECO:0000256" key="2">
    <source>
        <dbReference type="ARBA" id="ARBA00022737"/>
    </source>
</evidence>
<dbReference type="SMART" id="SM00612">
    <property type="entry name" value="Kelch"/>
    <property type="match status" value="5"/>
</dbReference>
<dbReference type="RefSeq" id="XP_035672421.1">
    <property type="nucleotide sequence ID" value="XM_035816528.1"/>
</dbReference>
<dbReference type="RefSeq" id="XP_035672422.1">
    <property type="nucleotide sequence ID" value="XM_035816529.1"/>
</dbReference>
<dbReference type="OMA" id="DLAENCF"/>
<dbReference type="GO" id="GO:0043161">
    <property type="term" value="P:proteasome-mediated ubiquitin-dependent protein catabolic process"/>
    <property type="evidence" value="ECO:0000318"/>
    <property type="project" value="GO_Central"/>
</dbReference>
<keyword evidence="2" id="KW-0677">Repeat</keyword>
<reference evidence="4" key="1">
    <citation type="journal article" date="2020" name="Nat. Ecol. Evol.">
        <title>Deeply conserved synteny resolves early events in vertebrate evolution.</title>
        <authorList>
            <person name="Simakov O."/>
            <person name="Marletaz F."/>
            <person name="Yue J.X."/>
            <person name="O'Connell B."/>
            <person name="Jenkins J."/>
            <person name="Brandt A."/>
            <person name="Calef R."/>
            <person name="Tung C.H."/>
            <person name="Huang T.K."/>
            <person name="Schmutz J."/>
            <person name="Satoh N."/>
            <person name="Yu J.K."/>
            <person name="Putnam N.H."/>
            <person name="Green R.E."/>
            <person name="Rokhsar D.S."/>
        </authorList>
    </citation>
    <scope>NUCLEOTIDE SEQUENCE [LARGE SCALE GENOMIC DNA]</scope>
    <source>
        <strain evidence="4">S238N-H82</strain>
    </source>
</reference>
<dbReference type="FunFam" id="1.25.40.420:FF:000001">
    <property type="entry name" value="Kelch-like family member 12"/>
    <property type="match status" value="1"/>
</dbReference>
<dbReference type="SUPFAM" id="SSF54695">
    <property type="entry name" value="POZ domain"/>
    <property type="match status" value="1"/>
</dbReference>
<dbReference type="Gene3D" id="3.30.710.10">
    <property type="entry name" value="Potassium Channel Kv1.1, Chain A"/>
    <property type="match status" value="1"/>
</dbReference>
<reference evidence="5 6" key="2">
    <citation type="submission" date="2025-04" db="UniProtKB">
        <authorList>
            <consortium name="RefSeq"/>
        </authorList>
    </citation>
    <scope>IDENTIFICATION</scope>
    <source>
        <strain evidence="5 6">S238N-H82</strain>
        <tissue evidence="5 6">Testes</tissue>
    </source>
</reference>
<dbReference type="InterPro" id="IPR000210">
    <property type="entry name" value="BTB/POZ_dom"/>
</dbReference>
<dbReference type="SMART" id="SM00875">
    <property type="entry name" value="BACK"/>
    <property type="match status" value="1"/>
</dbReference>
<organism evidence="4 6">
    <name type="scientific">Branchiostoma floridae</name>
    <name type="common">Florida lancelet</name>
    <name type="synonym">Amphioxus</name>
    <dbReference type="NCBI Taxonomy" id="7739"/>
    <lineage>
        <taxon>Eukaryota</taxon>
        <taxon>Metazoa</taxon>
        <taxon>Chordata</taxon>
        <taxon>Cephalochordata</taxon>
        <taxon>Leptocardii</taxon>
        <taxon>Amphioxiformes</taxon>
        <taxon>Branchiostomatidae</taxon>
        <taxon>Branchiostoma</taxon>
    </lineage>
</organism>